<sequence>MRRRWGEERPWLRRSQSLTLGSRGLKRTIFMKFAGKRPKILFLDVDGVLNTEFCRPRDAIHDKLLRRLGEVITFTGAKIVLSSTWRLHPDYRRKLLFELRAIGVDDSCVVDDTPQLPLKLGAWPPAEAQRAAEIAEWLRQTRLKPATWVAVDDLDLMQSEFASLFAGHFVRTSKESGLSEADCQRLCDILGATT</sequence>
<dbReference type="Pfam" id="PF18143">
    <property type="entry name" value="HAD_SAK_2"/>
    <property type="match status" value="1"/>
</dbReference>
<evidence type="ECO:0000313" key="1">
    <source>
        <dbReference type="EMBL" id="KAJ8611294.1"/>
    </source>
</evidence>
<proteinExistence type="predicted"/>
<keyword evidence="2" id="KW-1185">Reference proteome</keyword>
<protein>
    <recommendedName>
        <fullName evidence="3">FCP1 homology domain-containing protein</fullName>
    </recommendedName>
</protein>
<organism evidence="1 2">
    <name type="scientific">Chrysophaeum taylorii</name>
    <dbReference type="NCBI Taxonomy" id="2483200"/>
    <lineage>
        <taxon>Eukaryota</taxon>
        <taxon>Sar</taxon>
        <taxon>Stramenopiles</taxon>
        <taxon>Ochrophyta</taxon>
        <taxon>Pelagophyceae</taxon>
        <taxon>Pelagomonadales</taxon>
        <taxon>Pelagomonadaceae</taxon>
        <taxon>Chrysophaeum</taxon>
    </lineage>
</organism>
<gene>
    <name evidence="1" type="ORF">CTAYLR_004174</name>
</gene>
<dbReference type="EMBL" id="JAQMWT010000078">
    <property type="protein sequence ID" value="KAJ8611294.1"/>
    <property type="molecule type" value="Genomic_DNA"/>
</dbReference>
<dbReference type="AlphaFoldDB" id="A0AAD7UMR2"/>
<comment type="caution">
    <text evidence="1">The sequence shown here is derived from an EMBL/GenBank/DDBJ whole genome shotgun (WGS) entry which is preliminary data.</text>
</comment>
<name>A0AAD7UMR2_9STRA</name>
<reference evidence="1" key="1">
    <citation type="submission" date="2023-01" db="EMBL/GenBank/DDBJ databases">
        <title>Metagenome sequencing of chrysophaentin producing Chrysophaeum taylorii.</title>
        <authorList>
            <person name="Davison J."/>
            <person name="Bewley C."/>
        </authorList>
    </citation>
    <scope>NUCLEOTIDE SEQUENCE</scope>
    <source>
        <strain evidence="1">NIES-1699</strain>
    </source>
</reference>
<accession>A0AAD7UMR2</accession>
<evidence type="ECO:0008006" key="3">
    <source>
        <dbReference type="Google" id="ProtNLM"/>
    </source>
</evidence>
<dbReference type="Proteomes" id="UP001230188">
    <property type="component" value="Unassembled WGS sequence"/>
</dbReference>
<evidence type="ECO:0000313" key="2">
    <source>
        <dbReference type="Proteomes" id="UP001230188"/>
    </source>
</evidence>